<sequence length="69" mass="7761">MEDALLIPPGNAQAMSLAIEKIMGDQVLRSALGSAAHERSRTFNREHYVDELSVMYEQIFEQYCSCTGH</sequence>
<dbReference type="Gene3D" id="3.40.50.2000">
    <property type="entry name" value="Glycogen Phosphorylase B"/>
    <property type="match status" value="2"/>
</dbReference>
<keyword evidence="2" id="KW-1185">Reference proteome</keyword>
<dbReference type="EMBL" id="CP011454">
    <property type="protein sequence ID" value="AMW04155.1"/>
    <property type="molecule type" value="Genomic_DNA"/>
</dbReference>
<gene>
    <name evidence="1" type="ORF">GEMMAAP_03515</name>
</gene>
<name>A0A143BHS1_9BACT</name>
<evidence type="ECO:0008006" key="3">
    <source>
        <dbReference type="Google" id="ProtNLM"/>
    </source>
</evidence>
<reference evidence="1 2" key="1">
    <citation type="journal article" date="2014" name="Proc. Natl. Acad. Sci. U.S.A.">
        <title>Functional type 2 photosynthetic reaction centers found in the rare bacterial phylum Gemmatimonadetes.</title>
        <authorList>
            <person name="Zeng Y."/>
            <person name="Feng F."/>
            <person name="Medova H."/>
            <person name="Dean J."/>
            <person name="Koblizek M."/>
        </authorList>
    </citation>
    <scope>NUCLEOTIDE SEQUENCE [LARGE SCALE GENOMIC DNA]</scope>
    <source>
        <strain evidence="1 2">AP64</strain>
    </source>
</reference>
<proteinExistence type="predicted"/>
<organism evidence="1 2">
    <name type="scientific">Gemmatimonas phototrophica</name>
    <dbReference type="NCBI Taxonomy" id="1379270"/>
    <lineage>
        <taxon>Bacteria</taxon>
        <taxon>Pseudomonadati</taxon>
        <taxon>Gemmatimonadota</taxon>
        <taxon>Gemmatimonadia</taxon>
        <taxon>Gemmatimonadales</taxon>
        <taxon>Gemmatimonadaceae</taxon>
        <taxon>Gemmatimonas</taxon>
    </lineage>
</organism>
<reference evidence="1 2" key="2">
    <citation type="journal article" date="2016" name="Environ. Microbiol. Rep.">
        <title>Metagenomic evidence for the presence of phototrophic Gemmatimonadetes bacteria in diverse environments.</title>
        <authorList>
            <person name="Zeng Y."/>
            <person name="Baumbach J."/>
            <person name="Barbosa E.G."/>
            <person name="Azevedo V."/>
            <person name="Zhang C."/>
            <person name="Koblizek M."/>
        </authorList>
    </citation>
    <scope>NUCLEOTIDE SEQUENCE [LARGE SCALE GENOMIC DNA]</scope>
    <source>
        <strain evidence="1 2">AP64</strain>
    </source>
</reference>
<dbReference type="AlphaFoldDB" id="A0A143BHS1"/>
<evidence type="ECO:0000313" key="2">
    <source>
        <dbReference type="Proteomes" id="UP000076404"/>
    </source>
</evidence>
<accession>A0A143BHS1</accession>
<dbReference type="STRING" id="1379270.GEMMAAP_03515"/>
<dbReference type="KEGG" id="gph:GEMMAAP_03515"/>
<evidence type="ECO:0000313" key="1">
    <source>
        <dbReference type="EMBL" id="AMW04155.1"/>
    </source>
</evidence>
<protein>
    <recommendedName>
        <fullName evidence="3">Glycosyl transferase family 1 domain-containing protein</fullName>
    </recommendedName>
</protein>
<dbReference type="SUPFAM" id="SSF53756">
    <property type="entry name" value="UDP-Glycosyltransferase/glycogen phosphorylase"/>
    <property type="match status" value="1"/>
</dbReference>
<dbReference type="Proteomes" id="UP000076404">
    <property type="component" value="Chromosome"/>
</dbReference>